<dbReference type="PANTHER" id="PTHR46961">
    <property type="entry name" value="DYNEIN HEAVY CHAIN 1, AXONEMAL-LIKE PROTEIN"/>
    <property type="match status" value="1"/>
</dbReference>
<dbReference type="Pfam" id="PF18199">
    <property type="entry name" value="Dynein_C"/>
    <property type="match status" value="1"/>
</dbReference>
<dbReference type="KEGG" id="alim:106536175"/>
<dbReference type="Proteomes" id="UP000192220">
    <property type="component" value="Unplaced"/>
</dbReference>
<evidence type="ECO:0000259" key="1">
    <source>
        <dbReference type="Pfam" id="PF18199"/>
    </source>
</evidence>
<dbReference type="STRING" id="52670.A0A2I4D9C0"/>
<sequence>MPGFFNPQGFLTAMKQEEIKRANKGWALDCMVLCNEVTKWTKDNITNPPAEGGVYIYGLYLQGAGWNRRQCKLVESRPNVHFEKMPVIRVFAKNNAVKDSGLYSCPVYQKPARTSKNFITALDLKTSLAPEHWILRGVALLCDNK</sequence>
<dbReference type="InterPro" id="IPR026983">
    <property type="entry name" value="DHC"/>
</dbReference>
<dbReference type="FunFam" id="3.10.490.20:FF:000010">
    <property type="entry name" value="Dynein heavy chain, putative"/>
    <property type="match status" value="1"/>
</dbReference>
<dbReference type="RefSeq" id="XP_013888835.1">
    <property type="nucleotide sequence ID" value="XM_014033381.1"/>
</dbReference>
<feature type="domain" description="Dynein heavy chain C-terminal" evidence="1">
    <location>
        <begin position="1"/>
        <end position="142"/>
    </location>
</feature>
<dbReference type="GeneID" id="106536175"/>
<dbReference type="GO" id="GO:0007018">
    <property type="term" value="P:microtubule-based movement"/>
    <property type="evidence" value="ECO:0007669"/>
    <property type="project" value="InterPro"/>
</dbReference>
<protein>
    <submittedName>
        <fullName evidence="3">Dynein heavy chain 5, axonemal</fullName>
    </submittedName>
</protein>
<name>A0A2I4D9C0_AUSLI</name>
<accession>A0A2I4D9C0</accession>
<dbReference type="InterPro" id="IPR041228">
    <property type="entry name" value="Dynein_C"/>
</dbReference>
<dbReference type="GO" id="GO:0045505">
    <property type="term" value="F:dynein intermediate chain binding"/>
    <property type="evidence" value="ECO:0007669"/>
    <property type="project" value="InterPro"/>
</dbReference>
<dbReference type="Gene3D" id="3.10.490.20">
    <property type="match status" value="1"/>
</dbReference>
<dbReference type="InParanoid" id="A0A2I4D9C0"/>
<dbReference type="GO" id="GO:0051959">
    <property type="term" value="F:dynein light intermediate chain binding"/>
    <property type="evidence" value="ECO:0007669"/>
    <property type="project" value="InterPro"/>
</dbReference>
<gene>
    <name evidence="3" type="primary">LOC106536175</name>
</gene>
<dbReference type="PANTHER" id="PTHR46961:SF18">
    <property type="entry name" value="DYNEIN AXONEMAL HEAVY CHAIN 5"/>
    <property type="match status" value="1"/>
</dbReference>
<organism evidence="2 3">
    <name type="scientific">Austrofundulus limnaeus</name>
    <name type="common">Annual killifish</name>
    <dbReference type="NCBI Taxonomy" id="52670"/>
    <lineage>
        <taxon>Eukaryota</taxon>
        <taxon>Metazoa</taxon>
        <taxon>Chordata</taxon>
        <taxon>Craniata</taxon>
        <taxon>Vertebrata</taxon>
        <taxon>Euteleostomi</taxon>
        <taxon>Actinopterygii</taxon>
        <taxon>Neopterygii</taxon>
        <taxon>Teleostei</taxon>
        <taxon>Neoteleostei</taxon>
        <taxon>Acanthomorphata</taxon>
        <taxon>Ovalentaria</taxon>
        <taxon>Atherinomorphae</taxon>
        <taxon>Cyprinodontiformes</taxon>
        <taxon>Rivulidae</taxon>
        <taxon>Austrofundulus</taxon>
    </lineage>
</organism>
<dbReference type="OrthoDB" id="10251809at2759"/>
<dbReference type="GO" id="GO:0030286">
    <property type="term" value="C:dynein complex"/>
    <property type="evidence" value="ECO:0007669"/>
    <property type="project" value="InterPro"/>
</dbReference>
<evidence type="ECO:0000313" key="2">
    <source>
        <dbReference type="Proteomes" id="UP000192220"/>
    </source>
</evidence>
<evidence type="ECO:0000313" key="3">
    <source>
        <dbReference type="RefSeq" id="XP_013888835.1"/>
    </source>
</evidence>
<proteinExistence type="predicted"/>
<dbReference type="AlphaFoldDB" id="A0A2I4D9C0"/>
<keyword evidence="2" id="KW-1185">Reference proteome</keyword>
<reference evidence="3" key="1">
    <citation type="submission" date="2025-08" db="UniProtKB">
        <authorList>
            <consortium name="RefSeq"/>
        </authorList>
    </citation>
    <scope>IDENTIFICATION</scope>
</reference>
<dbReference type="InterPro" id="IPR043160">
    <property type="entry name" value="Dynein_C_barrel"/>
</dbReference>